<proteinExistence type="predicted"/>
<name>A0ABU6ED55_9GAMM</name>
<gene>
    <name evidence="1" type="ORF">NA736_02960</name>
</gene>
<keyword evidence="2" id="KW-1185">Reference proteome</keyword>
<evidence type="ECO:0000313" key="2">
    <source>
        <dbReference type="Proteomes" id="UP001332939"/>
    </source>
</evidence>
<dbReference type="RefSeq" id="WP_161628537.1">
    <property type="nucleotide sequence ID" value="NZ_JAMZOO010000001.1"/>
</dbReference>
<evidence type="ECO:0000313" key="1">
    <source>
        <dbReference type="EMBL" id="MEB6855989.1"/>
    </source>
</evidence>
<sequence length="45" mass="5201">MEIKSRNVFYWRYFNQLKQIATGIILSLLFNTNSFSKLAISSSVA</sequence>
<dbReference type="Proteomes" id="UP001332939">
    <property type="component" value="Unassembled WGS sequence"/>
</dbReference>
<comment type="caution">
    <text evidence="1">The sequence shown here is derived from an EMBL/GenBank/DDBJ whole genome shotgun (WGS) entry which is preliminary data.</text>
</comment>
<reference evidence="1 2" key="1">
    <citation type="submission" date="2022-05" db="EMBL/GenBank/DDBJ databases">
        <title>Whole genome sequences of Escherichia coli of fish isolates collected from Assam, India.</title>
        <authorList>
            <person name="Sudha S."/>
            <person name="Muneeb K.H."/>
            <person name="Rakshit O."/>
            <person name="Mendem S.K."/>
            <person name="Raisen C."/>
            <person name="Holmes M.A."/>
            <person name="Shome B.R."/>
            <person name="Sivaraman G.K."/>
        </authorList>
    </citation>
    <scope>NUCLEOTIDE SEQUENCE [LARGE SCALE GENOMIC DNA]</scope>
    <source>
        <strain evidence="1 2">278</strain>
    </source>
</reference>
<dbReference type="EMBL" id="JAMZOO010000001">
    <property type="protein sequence ID" value="MEB6855989.1"/>
    <property type="molecule type" value="Genomic_DNA"/>
</dbReference>
<organism evidence="1 2">
    <name type="scientific">Proteus cibi</name>
    <dbReference type="NCBI Taxonomy" id="2050966"/>
    <lineage>
        <taxon>Bacteria</taxon>
        <taxon>Pseudomonadati</taxon>
        <taxon>Pseudomonadota</taxon>
        <taxon>Gammaproteobacteria</taxon>
        <taxon>Enterobacterales</taxon>
        <taxon>Morganellaceae</taxon>
        <taxon>Proteus</taxon>
    </lineage>
</organism>
<accession>A0ABU6ED55</accession>
<protein>
    <submittedName>
        <fullName evidence="1">Uncharacterized protein</fullName>
    </submittedName>
</protein>